<dbReference type="PANTHER" id="PTHR30629:SF2">
    <property type="entry name" value="PROPHAGE INTEGRASE INTS-RELATED"/>
    <property type="match status" value="1"/>
</dbReference>
<evidence type="ECO:0000256" key="1">
    <source>
        <dbReference type="ARBA" id="ARBA00008857"/>
    </source>
</evidence>
<comment type="similarity">
    <text evidence="1">Belongs to the 'phage' integrase family.</text>
</comment>
<evidence type="ECO:0000259" key="5">
    <source>
        <dbReference type="PROSITE" id="PS51898"/>
    </source>
</evidence>
<reference evidence="6 7" key="1">
    <citation type="submission" date="2019-06" db="EMBL/GenBank/DDBJ databases">
        <authorList>
            <person name="Li J."/>
        </authorList>
    </citation>
    <scope>NUCLEOTIDE SEQUENCE [LARGE SCALE GENOMIC DNA]</scope>
    <source>
        <strain evidence="6 7">CGMCC 1.8012</strain>
    </source>
</reference>
<dbReference type="CDD" id="cd00796">
    <property type="entry name" value="INT_Rci_Hp1_C"/>
    <property type="match status" value="1"/>
</dbReference>
<sequence length="327" mass="36748">MRDYRIGRLKGRFVVMWNDDGGSRRRYRLEAHTQKDAEREARDLILRQTAPAKGLLVSQLWAAYQEEVAGRRQESKLAQTGKNVLPVFGHLSPDQISIEDCRRFIANRRQAGRKDATIRTELGCLRTALTWAVKAKLIRNAPRIEMPQTPPPRERYLDRDEVARLLTACGDPHIRLVVLLMLTTAGRIGALLELTWDRVDLDRRLIKLATNDIGPRKGRATVPINDTLMAALQTADKAAISAYVIEWGGRKVSSIKTGFNAAVKRAGIDHCTPHDLRRTAGRFMAEAGVPMEEIAQYLGHTNPAITRSTYARFSPEYLRSAASALEM</sequence>
<name>A0A5C4R7K9_9RHOB</name>
<dbReference type="GO" id="GO:0003677">
    <property type="term" value="F:DNA binding"/>
    <property type="evidence" value="ECO:0007669"/>
    <property type="project" value="UniProtKB-KW"/>
</dbReference>
<protein>
    <submittedName>
        <fullName evidence="6">Site-specific integrase</fullName>
    </submittedName>
</protein>
<dbReference type="Gene3D" id="1.10.443.10">
    <property type="entry name" value="Intergrase catalytic core"/>
    <property type="match status" value="1"/>
</dbReference>
<dbReference type="PROSITE" id="PS51898">
    <property type="entry name" value="TYR_RECOMBINASE"/>
    <property type="match status" value="1"/>
</dbReference>
<evidence type="ECO:0000256" key="4">
    <source>
        <dbReference type="ARBA" id="ARBA00023172"/>
    </source>
</evidence>
<dbReference type="EMBL" id="VDDC01000014">
    <property type="protein sequence ID" value="TNH39624.1"/>
    <property type="molecule type" value="Genomic_DNA"/>
</dbReference>
<evidence type="ECO:0000313" key="6">
    <source>
        <dbReference type="EMBL" id="TNH39624.1"/>
    </source>
</evidence>
<dbReference type="Pfam" id="PF00589">
    <property type="entry name" value="Phage_integrase"/>
    <property type="match status" value="1"/>
</dbReference>
<dbReference type="InterPro" id="IPR050808">
    <property type="entry name" value="Phage_Integrase"/>
</dbReference>
<keyword evidence="2" id="KW-0229">DNA integration</keyword>
<accession>A0A5C4R7K9</accession>
<dbReference type="Gene3D" id="1.10.150.130">
    <property type="match status" value="1"/>
</dbReference>
<dbReference type="InterPro" id="IPR010998">
    <property type="entry name" value="Integrase_recombinase_N"/>
</dbReference>
<dbReference type="InterPro" id="IPR013762">
    <property type="entry name" value="Integrase-like_cat_sf"/>
</dbReference>
<dbReference type="AlphaFoldDB" id="A0A5C4R7K9"/>
<dbReference type="InterPro" id="IPR011010">
    <property type="entry name" value="DNA_brk_join_enz"/>
</dbReference>
<evidence type="ECO:0000313" key="7">
    <source>
        <dbReference type="Proteomes" id="UP000304880"/>
    </source>
</evidence>
<feature type="domain" description="Tyr recombinase" evidence="5">
    <location>
        <begin position="152"/>
        <end position="323"/>
    </location>
</feature>
<dbReference type="SUPFAM" id="SSF56349">
    <property type="entry name" value="DNA breaking-rejoining enzymes"/>
    <property type="match status" value="1"/>
</dbReference>
<dbReference type="InterPro" id="IPR002104">
    <property type="entry name" value="Integrase_catalytic"/>
</dbReference>
<proteinExistence type="inferred from homology"/>
<keyword evidence="3" id="KW-0238">DNA-binding</keyword>
<organism evidence="6 7">
    <name type="scientific">Paracoccus haeundaensis</name>
    <dbReference type="NCBI Taxonomy" id="225362"/>
    <lineage>
        <taxon>Bacteria</taxon>
        <taxon>Pseudomonadati</taxon>
        <taxon>Pseudomonadota</taxon>
        <taxon>Alphaproteobacteria</taxon>
        <taxon>Rhodobacterales</taxon>
        <taxon>Paracoccaceae</taxon>
        <taxon>Paracoccus</taxon>
    </lineage>
</organism>
<dbReference type="PANTHER" id="PTHR30629">
    <property type="entry name" value="PROPHAGE INTEGRASE"/>
    <property type="match status" value="1"/>
</dbReference>
<keyword evidence="4" id="KW-0233">DNA recombination</keyword>
<dbReference type="Proteomes" id="UP000304880">
    <property type="component" value="Unassembled WGS sequence"/>
</dbReference>
<dbReference type="GO" id="GO:0006310">
    <property type="term" value="P:DNA recombination"/>
    <property type="evidence" value="ECO:0007669"/>
    <property type="project" value="UniProtKB-KW"/>
</dbReference>
<gene>
    <name evidence="6" type="ORF">FHD67_09325</name>
</gene>
<evidence type="ECO:0000256" key="3">
    <source>
        <dbReference type="ARBA" id="ARBA00023125"/>
    </source>
</evidence>
<comment type="caution">
    <text evidence="6">The sequence shown here is derived from an EMBL/GenBank/DDBJ whole genome shotgun (WGS) entry which is preliminary data.</text>
</comment>
<keyword evidence="7" id="KW-1185">Reference proteome</keyword>
<evidence type="ECO:0000256" key="2">
    <source>
        <dbReference type="ARBA" id="ARBA00022908"/>
    </source>
</evidence>
<dbReference type="GO" id="GO:0015074">
    <property type="term" value="P:DNA integration"/>
    <property type="evidence" value="ECO:0007669"/>
    <property type="project" value="UniProtKB-KW"/>
</dbReference>